<feature type="region of interest" description="Disordered" evidence="1">
    <location>
        <begin position="179"/>
        <end position="199"/>
    </location>
</feature>
<proteinExistence type="predicted"/>
<keyword evidence="3" id="KW-1185">Reference proteome</keyword>
<evidence type="ECO:0000313" key="3">
    <source>
        <dbReference type="Proteomes" id="UP000269721"/>
    </source>
</evidence>
<feature type="region of interest" description="Disordered" evidence="1">
    <location>
        <begin position="1"/>
        <end position="44"/>
    </location>
</feature>
<protein>
    <submittedName>
        <fullName evidence="2">Uncharacterized protein</fullName>
    </submittedName>
</protein>
<dbReference type="Proteomes" id="UP000269721">
    <property type="component" value="Unassembled WGS sequence"/>
</dbReference>
<dbReference type="AlphaFoldDB" id="A0A4P9W4D8"/>
<feature type="region of interest" description="Disordered" evidence="1">
    <location>
        <begin position="144"/>
        <end position="167"/>
    </location>
</feature>
<organism evidence="2 3">
    <name type="scientific">Blyttiomyces helicus</name>
    <dbReference type="NCBI Taxonomy" id="388810"/>
    <lineage>
        <taxon>Eukaryota</taxon>
        <taxon>Fungi</taxon>
        <taxon>Fungi incertae sedis</taxon>
        <taxon>Chytridiomycota</taxon>
        <taxon>Chytridiomycota incertae sedis</taxon>
        <taxon>Chytridiomycetes</taxon>
        <taxon>Chytridiomycetes incertae sedis</taxon>
        <taxon>Blyttiomyces</taxon>
    </lineage>
</organism>
<sequence>MFSSPSYSNRGEEYEINDEEYEDEGREIDYESEHTGRTGPFSNYVPTLEYHGKCNKVVKSRREEEEDIENGVGNKRHAGVGRRSHYRILWTVRDNGIANTRVDMGIPRDFSASLTHTLLRPLPSTLHFHPPPVAYAKEIATVKKEKNKKATTTPSPSKKKKKDIRKTPLLLVAAKKDNSRSNMVASLLSSSRAKLEGWP</sequence>
<dbReference type="EMBL" id="KZ998973">
    <property type="protein sequence ID" value="RKO85550.1"/>
    <property type="molecule type" value="Genomic_DNA"/>
</dbReference>
<evidence type="ECO:0000313" key="2">
    <source>
        <dbReference type="EMBL" id="RKO85550.1"/>
    </source>
</evidence>
<name>A0A4P9W4D8_9FUNG</name>
<evidence type="ECO:0000256" key="1">
    <source>
        <dbReference type="SAM" id="MobiDB-lite"/>
    </source>
</evidence>
<reference evidence="3" key="1">
    <citation type="journal article" date="2018" name="Nat. Microbiol.">
        <title>Leveraging single-cell genomics to expand the fungal tree of life.</title>
        <authorList>
            <person name="Ahrendt S.R."/>
            <person name="Quandt C.A."/>
            <person name="Ciobanu D."/>
            <person name="Clum A."/>
            <person name="Salamov A."/>
            <person name="Andreopoulos B."/>
            <person name="Cheng J.F."/>
            <person name="Woyke T."/>
            <person name="Pelin A."/>
            <person name="Henrissat B."/>
            <person name="Reynolds N.K."/>
            <person name="Benny G.L."/>
            <person name="Smith M.E."/>
            <person name="James T.Y."/>
            <person name="Grigoriev I.V."/>
        </authorList>
    </citation>
    <scope>NUCLEOTIDE SEQUENCE [LARGE SCALE GENOMIC DNA]</scope>
</reference>
<accession>A0A4P9W4D8</accession>
<feature type="compositionally biased region" description="Basic and acidic residues" evidence="1">
    <location>
        <begin position="27"/>
        <end position="36"/>
    </location>
</feature>
<gene>
    <name evidence="2" type="ORF">BDK51DRAFT_28842</name>
</gene>
<feature type="compositionally biased region" description="Polar residues" evidence="1">
    <location>
        <begin position="180"/>
        <end position="192"/>
    </location>
</feature>
<feature type="compositionally biased region" description="Acidic residues" evidence="1">
    <location>
        <begin position="14"/>
        <end position="26"/>
    </location>
</feature>